<dbReference type="AlphaFoldDB" id="A0A1H9YXW2"/>
<name>A0A1H9YXW2_9PROT</name>
<accession>A0A1H9YXW2</accession>
<evidence type="ECO:0000313" key="1">
    <source>
        <dbReference type="EMBL" id="SES74043.1"/>
    </source>
</evidence>
<protein>
    <submittedName>
        <fullName evidence="1">Uncharacterized protein</fullName>
    </submittedName>
</protein>
<evidence type="ECO:0000313" key="2">
    <source>
        <dbReference type="Proteomes" id="UP000199345"/>
    </source>
</evidence>
<proteinExistence type="predicted"/>
<organism evidence="1 2">
    <name type="scientific">Nitrosomonas marina</name>
    <dbReference type="NCBI Taxonomy" id="917"/>
    <lineage>
        <taxon>Bacteria</taxon>
        <taxon>Pseudomonadati</taxon>
        <taxon>Pseudomonadota</taxon>
        <taxon>Betaproteobacteria</taxon>
        <taxon>Nitrosomonadales</taxon>
        <taxon>Nitrosomonadaceae</taxon>
        <taxon>Nitrosomonas</taxon>
    </lineage>
</organism>
<dbReference type="Proteomes" id="UP000199345">
    <property type="component" value="Unassembled WGS sequence"/>
</dbReference>
<keyword evidence="2" id="KW-1185">Reference proteome</keyword>
<reference evidence="2" key="1">
    <citation type="submission" date="2016-10" db="EMBL/GenBank/DDBJ databases">
        <authorList>
            <person name="Varghese N."/>
            <person name="Submissions S."/>
        </authorList>
    </citation>
    <scope>NUCLEOTIDE SEQUENCE [LARGE SCALE GENOMIC DNA]</scope>
    <source>
        <strain evidence="2">Nm71</strain>
    </source>
</reference>
<gene>
    <name evidence="1" type="ORF">SAMN05216326_1032</name>
</gene>
<sequence>MHDNVKIWPVNQYSAFFLGNIHHCYLENLVEDIEIILSQENGRKYTGNS</sequence>
<dbReference type="EMBL" id="FOIA01000003">
    <property type="protein sequence ID" value="SES74043.1"/>
    <property type="molecule type" value="Genomic_DNA"/>
</dbReference>